<comment type="caution">
    <text evidence="11">The sequence shown here is derived from an EMBL/GenBank/DDBJ whole genome shotgun (WGS) entry which is preliminary data.</text>
</comment>
<dbReference type="GO" id="GO:0005886">
    <property type="term" value="C:plasma membrane"/>
    <property type="evidence" value="ECO:0007669"/>
    <property type="project" value="UniProtKB-SubCell"/>
</dbReference>
<comment type="function">
    <text evidence="9">Part of the tripartite ATP-independent periplasmic (TRAP) transport system.</text>
</comment>
<organism evidence="11 12">
    <name type="scientific">Pseudooceanicola sediminis</name>
    <dbReference type="NCBI Taxonomy" id="2211117"/>
    <lineage>
        <taxon>Bacteria</taxon>
        <taxon>Pseudomonadati</taxon>
        <taxon>Pseudomonadota</taxon>
        <taxon>Alphaproteobacteria</taxon>
        <taxon>Rhodobacterales</taxon>
        <taxon>Paracoccaceae</taxon>
        <taxon>Pseudooceanicola</taxon>
    </lineage>
</organism>
<dbReference type="Proteomes" id="UP000265848">
    <property type="component" value="Unassembled WGS sequence"/>
</dbReference>
<feature type="transmembrane region" description="Helical" evidence="9">
    <location>
        <begin position="127"/>
        <end position="148"/>
    </location>
</feature>
<protein>
    <recommendedName>
        <fullName evidence="9">TRAP transporter small permease protein</fullName>
    </recommendedName>
</protein>
<evidence type="ECO:0000256" key="8">
    <source>
        <dbReference type="ARBA" id="ARBA00038436"/>
    </source>
</evidence>
<evidence type="ECO:0000256" key="1">
    <source>
        <dbReference type="ARBA" id="ARBA00004429"/>
    </source>
</evidence>
<keyword evidence="4 9" id="KW-0997">Cell inner membrane</keyword>
<proteinExistence type="inferred from homology"/>
<dbReference type="PANTHER" id="PTHR35011">
    <property type="entry name" value="2,3-DIKETO-L-GULONATE TRAP TRANSPORTER SMALL PERMEASE PROTEIN YIAM"/>
    <property type="match status" value="1"/>
</dbReference>
<dbReference type="EMBL" id="QWJJ01000018">
    <property type="protein sequence ID" value="RII37318.1"/>
    <property type="molecule type" value="Genomic_DNA"/>
</dbReference>
<keyword evidence="12" id="KW-1185">Reference proteome</keyword>
<keyword evidence="2 9" id="KW-0813">Transport</keyword>
<keyword evidence="3" id="KW-1003">Cell membrane</keyword>
<gene>
    <name evidence="11" type="ORF">DL237_17655</name>
</gene>
<dbReference type="PANTHER" id="PTHR35011:SF2">
    <property type="entry name" value="2,3-DIKETO-L-GULONATE TRAP TRANSPORTER SMALL PERMEASE PROTEIN YIAM"/>
    <property type="match status" value="1"/>
</dbReference>
<dbReference type="AlphaFoldDB" id="A0A399IVX9"/>
<keyword evidence="7 9" id="KW-0472">Membrane</keyword>
<evidence type="ECO:0000256" key="4">
    <source>
        <dbReference type="ARBA" id="ARBA00022519"/>
    </source>
</evidence>
<reference evidence="11 12" key="1">
    <citation type="submission" date="2018-08" db="EMBL/GenBank/DDBJ databases">
        <title>Pseudooceanicola sediminis CY03 in the family Rhodobacteracea.</title>
        <authorList>
            <person name="Zhang Y.-J."/>
        </authorList>
    </citation>
    <scope>NUCLEOTIDE SEQUENCE [LARGE SCALE GENOMIC DNA]</scope>
    <source>
        <strain evidence="11 12">CY03</strain>
    </source>
</reference>
<comment type="subunit">
    <text evidence="9">The complex comprises the extracytoplasmic solute receptor protein and the two transmembrane proteins.</text>
</comment>
<dbReference type="OrthoDB" id="8030921at2"/>
<comment type="similarity">
    <text evidence="8 9">Belongs to the TRAP transporter small permease family.</text>
</comment>
<evidence type="ECO:0000256" key="9">
    <source>
        <dbReference type="RuleBase" id="RU369079"/>
    </source>
</evidence>
<comment type="subcellular location">
    <subcellularLocation>
        <location evidence="1 9">Cell inner membrane</location>
        <topology evidence="1 9">Multi-pass membrane protein</topology>
    </subcellularLocation>
</comment>
<name>A0A399IVX9_9RHOB</name>
<dbReference type="GO" id="GO:0015740">
    <property type="term" value="P:C4-dicarboxylate transport"/>
    <property type="evidence" value="ECO:0007669"/>
    <property type="project" value="TreeGrafter"/>
</dbReference>
<evidence type="ECO:0000256" key="6">
    <source>
        <dbReference type="ARBA" id="ARBA00022989"/>
    </source>
</evidence>
<dbReference type="InterPro" id="IPR055348">
    <property type="entry name" value="DctQ"/>
</dbReference>
<evidence type="ECO:0000256" key="5">
    <source>
        <dbReference type="ARBA" id="ARBA00022692"/>
    </source>
</evidence>
<dbReference type="GO" id="GO:0022857">
    <property type="term" value="F:transmembrane transporter activity"/>
    <property type="evidence" value="ECO:0007669"/>
    <property type="project" value="UniProtKB-UniRule"/>
</dbReference>
<evidence type="ECO:0000313" key="11">
    <source>
        <dbReference type="EMBL" id="RII37318.1"/>
    </source>
</evidence>
<keyword evidence="5 9" id="KW-0812">Transmembrane</keyword>
<evidence type="ECO:0000256" key="3">
    <source>
        <dbReference type="ARBA" id="ARBA00022475"/>
    </source>
</evidence>
<keyword evidence="6 9" id="KW-1133">Transmembrane helix</keyword>
<feature type="transmembrane region" description="Helical" evidence="9">
    <location>
        <begin position="86"/>
        <end position="107"/>
    </location>
</feature>
<evidence type="ECO:0000259" key="10">
    <source>
        <dbReference type="Pfam" id="PF04290"/>
    </source>
</evidence>
<dbReference type="InterPro" id="IPR007387">
    <property type="entry name" value="TRAP_DctQ"/>
</dbReference>
<evidence type="ECO:0000256" key="2">
    <source>
        <dbReference type="ARBA" id="ARBA00022448"/>
    </source>
</evidence>
<feature type="transmembrane region" description="Helical" evidence="9">
    <location>
        <begin position="12"/>
        <end position="34"/>
    </location>
</feature>
<accession>A0A399IVX9</accession>
<dbReference type="RefSeq" id="WP_119400424.1">
    <property type="nucleotide sequence ID" value="NZ_QWJJ01000018.1"/>
</dbReference>
<evidence type="ECO:0000313" key="12">
    <source>
        <dbReference type="Proteomes" id="UP000265848"/>
    </source>
</evidence>
<comment type="caution">
    <text evidence="9">Lacks conserved residue(s) required for the propagation of feature annotation.</text>
</comment>
<sequence length="163" mass="17398">MLVRLYDRAILGLAVTGAISLFVITLMIVVDVVLRNTGFHPLRSSSALSEYAMLFSTMAAAPWLVREGGHVAITAFVAMMPQALRFAIGMATQALAVGVLGLLSWRAAVIGFDKAASHTMDMRAISIPAWVLYAMLAVGLGLMALEFLRLLLRRAVYSGSAGA</sequence>
<feature type="domain" description="Tripartite ATP-independent periplasmic transporters DctQ component" evidence="10">
    <location>
        <begin position="24"/>
        <end position="154"/>
    </location>
</feature>
<dbReference type="Pfam" id="PF04290">
    <property type="entry name" value="DctQ"/>
    <property type="match status" value="1"/>
</dbReference>
<evidence type="ECO:0000256" key="7">
    <source>
        <dbReference type="ARBA" id="ARBA00023136"/>
    </source>
</evidence>